<dbReference type="InterPro" id="IPR036249">
    <property type="entry name" value="Thioredoxin-like_sf"/>
</dbReference>
<dbReference type="Proteomes" id="UP000000496">
    <property type="component" value="Chromosome gsn.131"/>
</dbReference>
<evidence type="ECO:0000256" key="3">
    <source>
        <dbReference type="ARBA" id="ARBA00022982"/>
    </source>
</evidence>
<dbReference type="PRINTS" id="PR00421">
    <property type="entry name" value="THIOREDOXIN"/>
</dbReference>
<dbReference type="EMBL" id="FR872582">
    <property type="protein sequence ID" value="CCB90048.1"/>
    <property type="molecule type" value="Genomic_DNA"/>
</dbReference>
<dbReference type="AlphaFoldDB" id="F8L418"/>
<dbReference type="GO" id="GO:0005829">
    <property type="term" value="C:cytosol"/>
    <property type="evidence" value="ECO:0007669"/>
    <property type="project" value="TreeGrafter"/>
</dbReference>
<feature type="active site" description="Nucleophile" evidence="8">
    <location>
        <position position="32"/>
    </location>
</feature>
<comment type="similarity">
    <text evidence="1 7">Belongs to the thioredoxin family.</text>
</comment>
<feature type="site" description="Contributes to redox potential value" evidence="8">
    <location>
        <position position="33"/>
    </location>
</feature>
<dbReference type="RefSeq" id="WP_013944514.1">
    <property type="nucleotide sequence ID" value="NC_015713.1"/>
</dbReference>
<dbReference type="InterPro" id="IPR005746">
    <property type="entry name" value="Thioredoxin"/>
</dbReference>
<evidence type="ECO:0000256" key="4">
    <source>
        <dbReference type="ARBA" id="ARBA00023157"/>
    </source>
</evidence>
<dbReference type="InterPro" id="IPR017937">
    <property type="entry name" value="Thioredoxin_CS"/>
</dbReference>
<protein>
    <recommendedName>
        <fullName evidence="6 7">Thioredoxin</fullName>
    </recommendedName>
</protein>
<dbReference type="InterPro" id="IPR013766">
    <property type="entry name" value="Thioredoxin_domain"/>
</dbReference>
<keyword evidence="4 9" id="KW-1015">Disulfide bond</keyword>
<reference evidence="11 12" key="1">
    <citation type="journal article" date="2011" name="Mol. Biol. Evol.">
        <title>Unity in variety--the pan-genome of the Chlamydiae.</title>
        <authorList>
            <person name="Collingro A."/>
            <person name="Tischler P."/>
            <person name="Weinmaier T."/>
            <person name="Penz T."/>
            <person name="Heinz E."/>
            <person name="Brunham R.C."/>
            <person name="Read T.D."/>
            <person name="Bavoil P.M."/>
            <person name="Sachse K."/>
            <person name="Kahane S."/>
            <person name="Friedman M.G."/>
            <person name="Rattei T."/>
            <person name="Myers G.S."/>
            <person name="Horn M."/>
        </authorList>
    </citation>
    <scope>NUCLEOTIDE SEQUENCE [LARGE SCALE GENOMIC DNA]</scope>
    <source>
        <strain evidence="12">ATCC VR-1471 / Z</strain>
    </source>
</reference>
<evidence type="ECO:0000256" key="9">
    <source>
        <dbReference type="PIRSR" id="PIRSR000077-4"/>
    </source>
</evidence>
<evidence type="ECO:0000256" key="5">
    <source>
        <dbReference type="ARBA" id="ARBA00023284"/>
    </source>
</evidence>
<gene>
    <name evidence="11" type="primary">trxA</name>
    <name evidence="11" type="ordered locus">SNE_A21710</name>
</gene>
<keyword evidence="2" id="KW-0813">Transport</keyword>
<feature type="site" description="Contributes to redox potential value" evidence="8">
    <location>
        <position position="34"/>
    </location>
</feature>
<dbReference type="Pfam" id="PF00085">
    <property type="entry name" value="Thioredoxin"/>
    <property type="match status" value="1"/>
</dbReference>
<dbReference type="GO" id="GO:0015035">
    <property type="term" value="F:protein-disulfide reductase activity"/>
    <property type="evidence" value="ECO:0007669"/>
    <property type="project" value="UniProtKB-UniRule"/>
</dbReference>
<dbReference type="STRING" id="331113.SNE_A21710"/>
<evidence type="ECO:0000256" key="1">
    <source>
        <dbReference type="ARBA" id="ARBA00008987"/>
    </source>
</evidence>
<feature type="active site" description="Nucleophile" evidence="8">
    <location>
        <position position="35"/>
    </location>
</feature>
<feature type="disulfide bond" description="Redox-active" evidence="9">
    <location>
        <begin position="32"/>
        <end position="35"/>
    </location>
</feature>
<dbReference type="Gene3D" id="3.40.30.10">
    <property type="entry name" value="Glutaredoxin"/>
    <property type="match status" value="1"/>
</dbReference>
<feature type="domain" description="Thioredoxin" evidence="10">
    <location>
        <begin position="1"/>
        <end position="107"/>
    </location>
</feature>
<dbReference type="PROSITE" id="PS51352">
    <property type="entry name" value="THIOREDOXIN_2"/>
    <property type="match status" value="1"/>
</dbReference>
<dbReference type="OrthoDB" id="9790390at2"/>
<sequence>MSEEQMLILDDENFYNKTRSGLILVDFYADWCGPCKMLAPVLEAAAARLGSKATIAKLDIDASHKIAGSFQVTSVPTMILFKDGKEVNRLVGLRDEEAIVNFVLAAQ</sequence>
<evidence type="ECO:0000256" key="8">
    <source>
        <dbReference type="PIRSR" id="PIRSR000077-1"/>
    </source>
</evidence>
<dbReference type="NCBIfam" id="TIGR01068">
    <property type="entry name" value="thioredoxin"/>
    <property type="match status" value="1"/>
</dbReference>
<dbReference type="SUPFAM" id="SSF52833">
    <property type="entry name" value="Thioredoxin-like"/>
    <property type="match status" value="1"/>
</dbReference>
<evidence type="ECO:0000313" key="11">
    <source>
        <dbReference type="EMBL" id="CCB90048.1"/>
    </source>
</evidence>
<dbReference type="PANTHER" id="PTHR45663">
    <property type="entry name" value="GEO12009P1"/>
    <property type="match status" value="1"/>
</dbReference>
<evidence type="ECO:0000313" key="12">
    <source>
        <dbReference type="Proteomes" id="UP000000496"/>
    </source>
</evidence>
<dbReference type="PROSITE" id="PS00194">
    <property type="entry name" value="THIOREDOXIN_1"/>
    <property type="match status" value="1"/>
</dbReference>
<organism evidence="11 12">
    <name type="scientific">Simkania negevensis (strain ATCC VR-1471 / DSM 27360 / Z)</name>
    <dbReference type="NCBI Taxonomy" id="331113"/>
    <lineage>
        <taxon>Bacteria</taxon>
        <taxon>Pseudomonadati</taxon>
        <taxon>Chlamydiota</taxon>
        <taxon>Chlamydiia</taxon>
        <taxon>Parachlamydiales</taxon>
        <taxon>Simkaniaceae</taxon>
        <taxon>Simkania</taxon>
    </lineage>
</organism>
<evidence type="ECO:0000256" key="6">
    <source>
        <dbReference type="NCBIfam" id="TIGR01068"/>
    </source>
</evidence>
<evidence type="ECO:0000256" key="7">
    <source>
        <dbReference type="PIRNR" id="PIRNR000077"/>
    </source>
</evidence>
<dbReference type="PANTHER" id="PTHR45663:SF11">
    <property type="entry name" value="GEO12009P1"/>
    <property type="match status" value="1"/>
</dbReference>
<evidence type="ECO:0000259" key="10">
    <source>
        <dbReference type="PROSITE" id="PS51352"/>
    </source>
</evidence>
<dbReference type="PIRSF" id="PIRSF000077">
    <property type="entry name" value="Thioredoxin"/>
    <property type="match status" value="1"/>
</dbReference>
<feature type="site" description="Deprotonates C-terminal active site Cys" evidence="8">
    <location>
        <position position="26"/>
    </location>
</feature>
<keyword evidence="3" id="KW-0249">Electron transport</keyword>
<dbReference type="HOGENOM" id="CLU_090389_10_3_0"/>
<keyword evidence="12" id="KW-1185">Reference proteome</keyword>
<dbReference type="GO" id="GO:0045454">
    <property type="term" value="P:cell redox homeostasis"/>
    <property type="evidence" value="ECO:0007669"/>
    <property type="project" value="TreeGrafter"/>
</dbReference>
<keyword evidence="5 9" id="KW-0676">Redox-active center</keyword>
<name>F8L418_SIMNZ</name>
<dbReference type="CDD" id="cd02947">
    <property type="entry name" value="TRX_family"/>
    <property type="match status" value="1"/>
</dbReference>
<accession>F8L418</accession>
<evidence type="ECO:0000256" key="2">
    <source>
        <dbReference type="ARBA" id="ARBA00022448"/>
    </source>
</evidence>
<dbReference type="eggNOG" id="COG3118">
    <property type="taxonomic scope" value="Bacteria"/>
</dbReference>
<dbReference type="FunFam" id="3.40.30.10:FF:000001">
    <property type="entry name" value="Thioredoxin"/>
    <property type="match status" value="1"/>
</dbReference>
<proteinExistence type="inferred from homology"/>
<dbReference type="KEGG" id="sng:SNE_A21710"/>